<dbReference type="InterPro" id="IPR053158">
    <property type="entry name" value="CapK_Type1_Caps_Biosynth"/>
</dbReference>
<protein>
    <submittedName>
        <fullName evidence="2">DVU_1553 family AMP-dependent CoA ligase</fullName>
        <ecNumber evidence="2">6.2.1.-</ecNumber>
    </submittedName>
    <submittedName>
        <fullName evidence="3">Phenylacetate-coenzyme A ligase PaaK, adenylate-forming domain family</fullName>
    </submittedName>
</protein>
<evidence type="ECO:0000313" key="3">
    <source>
        <dbReference type="EMBL" id="SHJ25941.1"/>
    </source>
</evidence>
<organism evidence="3 4">
    <name type="scientific">Halodesulfovibrio aestuarii</name>
    <dbReference type="NCBI Taxonomy" id="126333"/>
    <lineage>
        <taxon>Bacteria</taxon>
        <taxon>Pseudomonadati</taxon>
        <taxon>Thermodesulfobacteriota</taxon>
        <taxon>Desulfovibrionia</taxon>
        <taxon>Desulfovibrionales</taxon>
        <taxon>Desulfovibrionaceae</taxon>
        <taxon>Halodesulfovibrio</taxon>
    </lineage>
</organism>
<dbReference type="Pfam" id="PF00501">
    <property type="entry name" value="AMP-binding"/>
    <property type="match status" value="1"/>
</dbReference>
<dbReference type="InterPro" id="IPR042099">
    <property type="entry name" value="ANL_N_sf"/>
</dbReference>
<evidence type="ECO:0000259" key="1">
    <source>
        <dbReference type="Pfam" id="PF00501"/>
    </source>
</evidence>
<reference evidence="2 5" key="2">
    <citation type="submission" date="2024-07" db="EMBL/GenBank/DDBJ databases">
        <title>Active virus-host system and metabolic interactions in a Lokiarchaeon culture.</title>
        <authorList>
            <person name="Ponce Toledo R.I."/>
            <person name="Rodrigues Oliveira T."/>
            <person name="Schleper C."/>
        </authorList>
    </citation>
    <scope>NUCLEOTIDE SEQUENCE [LARGE SCALE GENOMIC DNA]</scope>
    <source>
        <strain evidence="2 5">B35</strain>
    </source>
</reference>
<name>A0A8G2F842_9BACT</name>
<gene>
    <name evidence="2" type="ORF">AB2Z07_09855</name>
    <name evidence="3" type="ORF">SAMN05660830_01963</name>
</gene>
<dbReference type="NCBIfam" id="NF045666">
    <property type="entry name" value="DVU1553_fam_AMP"/>
    <property type="match status" value="1"/>
</dbReference>
<dbReference type="Proteomes" id="UP000184001">
    <property type="component" value="Unassembled WGS sequence"/>
</dbReference>
<dbReference type="AlphaFoldDB" id="A0A8G2F842"/>
<sequence>MLNLIEESPKQQHVNRINPLDAQAQQDMRTEAPISQAQIEAWQLGKLKNVCSYARENGTFYAEHFRGLDFQHIASREDFSKLPRTTAADIREAPLKFLCTSQDDIARIVTLATSGSTGNPKRIFFTQDELDETIAFYNNGMRCLVDAGDTVLALLPAPKPDSVGTLLAEGLRSLGAKPVLNQDPDNVSASLALFSKHAPDCVVGTPAHVLALIKLWKHEGGMDSPVKSVLLCWDASSRAVRNYIEKEWNCHVHTHWGMTETGLGGAVSCAHSKGMHLRETNIYVEITNPETGLVLPDGERGEIVVTTLTRKGMPLIRYRTGDESHIMTEACPCDSPLRRLSPNIRRMALPEGTPDWFRFITPTLIDGVLTAVPYFLAQQAQYRVAPNTLEVTVDMSNNSSQQLTCVKELLCDLVSPLYNAPDILCLPGNHNKKISIGFAKRKICIV</sequence>
<keyword evidence="5" id="KW-1185">Reference proteome</keyword>
<dbReference type="PANTHER" id="PTHR36932:SF1">
    <property type="entry name" value="CAPSULAR POLYSACCHARIDE BIOSYNTHESIS PROTEIN"/>
    <property type="match status" value="1"/>
</dbReference>
<dbReference type="EC" id="6.2.1.-" evidence="2"/>
<evidence type="ECO:0000313" key="4">
    <source>
        <dbReference type="Proteomes" id="UP000184001"/>
    </source>
</evidence>
<accession>A0A8G2F842</accession>
<evidence type="ECO:0000313" key="2">
    <source>
        <dbReference type="EMBL" id="MEZ6853832.1"/>
    </source>
</evidence>
<dbReference type="EMBL" id="JBFSOO010000006">
    <property type="protein sequence ID" value="MEZ6853832.1"/>
    <property type="molecule type" value="Genomic_DNA"/>
</dbReference>
<dbReference type="GO" id="GO:0016874">
    <property type="term" value="F:ligase activity"/>
    <property type="evidence" value="ECO:0007669"/>
    <property type="project" value="UniProtKB-KW"/>
</dbReference>
<dbReference type="Gene3D" id="3.40.50.12780">
    <property type="entry name" value="N-terminal domain of ligase-like"/>
    <property type="match status" value="1"/>
</dbReference>
<dbReference type="Proteomes" id="UP001568358">
    <property type="component" value="Unassembled WGS sequence"/>
</dbReference>
<dbReference type="RefSeq" id="WP_020000036.1">
    <property type="nucleotide sequence ID" value="NZ_CP192219.1"/>
</dbReference>
<dbReference type="EMBL" id="FQZR01000004">
    <property type="protein sequence ID" value="SHJ25941.1"/>
    <property type="molecule type" value="Genomic_DNA"/>
</dbReference>
<dbReference type="InterPro" id="IPR000873">
    <property type="entry name" value="AMP-dep_synth/lig_dom"/>
</dbReference>
<reference evidence="3 4" key="1">
    <citation type="submission" date="2016-11" db="EMBL/GenBank/DDBJ databases">
        <authorList>
            <person name="Varghese N."/>
            <person name="Submissions S."/>
        </authorList>
    </citation>
    <scope>NUCLEOTIDE SEQUENCE [LARGE SCALE GENOMIC DNA]</scope>
    <source>
        <strain evidence="3 4">DSM 17919</strain>
    </source>
</reference>
<proteinExistence type="predicted"/>
<keyword evidence="3" id="KW-0436">Ligase</keyword>
<feature type="domain" description="AMP-dependent synthetase/ligase" evidence="1">
    <location>
        <begin position="100"/>
        <end position="306"/>
    </location>
</feature>
<evidence type="ECO:0000313" key="5">
    <source>
        <dbReference type="Proteomes" id="UP001568358"/>
    </source>
</evidence>
<comment type="caution">
    <text evidence="3">The sequence shown here is derived from an EMBL/GenBank/DDBJ whole genome shotgun (WGS) entry which is preliminary data.</text>
</comment>
<dbReference type="PANTHER" id="PTHR36932">
    <property type="entry name" value="CAPSULAR POLYSACCHARIDE BIOSYNTHESIS PROTEIN"/>
    <property type="match status" value="1"/>
</dbReference>
<dbReference type="SUPFAM" id="SSF56801">
    <property type="entry name" value="Acetyl-CoA synthetase-like"/>
    <property type="match status" value="1"/>
</dbReference>